<feature type="transmembrane region" description="Helical" evidence="2">
    <location>
        <begin position="84"/>
        <end position="111"/>
    </location>
</feature>
<name>N4WMW5_9BACI</name>
<reference evidence="3 4" key="1">
    <citation type="submission" date="2013-03" db="EMBL/GenBank/DDBJ databases">
        <title>Draft genome sequence of Gracibacillus halophilus YIM-C55.5, a moderately halophilic and thermophilic organism from the Xiaochaidamu salt lake.</title>
        <authorList>
            <person name="Sugumar T."/>
            <person name="Polireddy D.R."/>
            <person name="Antony A."/>
            <person name="Madhava Y.R."/>
            <person name="Sivakumar N."/>
        </authorList>
    </citation>
    <scope>NUCLEOTIDE SEQUENCE [LARGE SCALE GENOMIC DNA]</scope>
    <source>
        <strain evidence="3 4">YIM-C55.5</strain>
    </source>
</reference>
<keyword evidence="2" id="KW-0472">Membrane</keyword>
<keyword evidence="2" id="KW-1133">Transmembrane helix</keyword>
<dbReference type="InterPro" id="IPR055338">
    <property type="entry name" value="YqfX-like"/>
</dbReference>
<dbReference type="AlphaFoldDB" id="N4WMW5"/>
<dbReference type="STRING" id="1308866.J416_05733"/>
<keyword evidence="2" id="KW-0812">Transmembrane</keyword>
<dbReference type="OrthoDB" id="2943217at2"/>
<dbReference type="EMBL" id="APML01000019">
    <property type="protein sequence ID" value="ENH97487.1"/>
    <property type="molecule type" value="Genomic_DNA"/>
</dbReference>
<dbReference type="PATRIC" id="fig|1308866.3.peg.1160"/>
<evidence type="ECO:0000256" key="2">
    <source>
        <dbReference type="SAM" id="Phobius"/>
    </source>
</evidence>
<feature type="region of interest" description="Disordered" evidence="1">
    <location>
        <begin position="53"/>
        <end position="75"/>
    </location>
</feature>
<feature type="transmembrane region" description="Helical" evidence="2">
    <location>
        <begin position="123"/>
        <end position="142"/>
    </location>
</feature>
<evidence type="ECO:0008006" key="5">
    <source>
        <dbReference type="Google" id="ProtNLM"/>
    </source>
</evidence>
<dbReference type="RefSeq" id="WP_003466508.1">
    <property type="nucleotide sequence ID" value="NZ_APML01000019.1"/>
</dbReference>
<evidence type="ECO:0000313" key="4">
    <source>
        <dbReference type="Proteomes" id="UP000012283"/>
    </source>
</evidence>
<dbReference type="PANTHER" id="PTHR40040:SF1">
    <property type="entry name" value="MEMBRANE PROTEIN"/>
    <property type="match status" value="1"/>
</dbReference>
<keyword evidence="4" id="KW-1185">Reference proteome</keyword>
<dbReference type="Proteomes" id="UP000012283">
    <property type="component" value="Unassembled WGS sequence"/>
</dbReference>
<comment type="caution">
    <text evidence="3">The sequence shown here is derived from an EMBL/GenBank/DDBJ whole genome shotgun (WGS) entry which is preliminary data.</text>
</comment>
<evidence type="ECO:0000313" key="3">
    <source>
        <dbReference type="EMBL" id="ENH97487.1"/>
    </source>
</evidence>
<protein>
    <recommendedName>
        <fullName evidence="5">DUF4190 domain-containing protein</fullName>
    </recommendedName>
</protein>
<feature type="compositionally biased region" description="Basic and acidic residues" evidence="1">
    <location>
        <begin position="1"/>
        <end position="14"/>
    </location>
</feature>
<sequence>MPDHEQSREQHEQNDLEVNDAVDLQNKNATLGNSQFVETDEMYSVDRVHKRQPEVSEELSANDFNQPIESDEQETQMQKDVNTVYGWAGLIVAIVSFFIWPLVMSIGGIVLGMISKSQGADTLGNAAIIVSAISLVLSLILIPMF</sequence>
<accession>N4WMW5</accession>
<feature type="region of interest" description="Disordered" evidence="1">
    <location>
        <begin position="1"/>
        <end position="24"/>
    </location>
</feature>
<organism evidence="3 4">
    <name type="scientific">Gracilibacillus halophilus YIM-C55.5</name>
    <dbReference type="NCBI Taxonomy" id="1308866"/>
    <lineage>
        <taxon>Bacteria</taxon>
        <taxon>Bacillati</taxon>
        <taxon>Bacillota</taxon>
        <taxon>Bacilli</taxon>
        <taxon>Bacillales</taxon>
        <taxon>Bacillaceae</taxon>
        <taxon>Gracilibacillus</taxon>
    </lineage>
</organism>
<evidence type="ECO:0000256" key="1">
    <source>
        <dbReference type="SAM" id="MobiDB-lite"/>
    </source>
</evidence>
<gene>
    <name evidence="3" type="ORF">J416_05733</name>
</gene>
<dbReference type="PANTHER" id="PTHR40040">
    <property type="entry name" value="SMALL HYDROPHOBIC PROTEIN-RELATED"/>
    <property type="match status" value="1"/>
</dbReference>
<proteinExistence type="predicted"/>
<dbReference type="eggNOG" id="ENOG503370U">
    <property type="taxonomic scope" value="Bacteria"/>
</dbReference>